<dbReference type="InterPro" id="IPR019734">
    <property type="entry name" value="TPR_rpt"/>
</dbReference>
<protein>
    <submittedName>
        <fullName evidence="3">Uncharacterized protein</fullName>
    </submittedName>
</protein>
<dbReference type="GO" id="GO:0019894">
    <property type="term" value="F:kinesin binding"/>
    <property type="evidence" value="ECO:0007669"/>
    <property type="project" value="TreeGrafter"/>
</dbReference>
<dbReference type="Proteomes" id="UP000078046">
    <property type="component" value="Unassembled WGS sequence"/>
</dbReference>
<name>A0A177BBY4_9BILA</name>
<dbReference type="SUPFAM" id="SSF48452">
    <property type="entry name" value="TPR-like"/>
    <property type="match status" value="1"/>
</dbReference>
<dbReference type="PANTHER" id="PTHR44117">
    <property type="entry name" value="INTRAFLAGELLAR TRANSPORT PROTEIN 88 HOMOLOG"/>
    <property type="match status" value="1"/>
</dbReference>
<feature type="repeat" description="TPR" evidence="1">
    <location>
        <begin position="100"/>
        <end position="133"/>
    </location>
</feature>
<reference evidence="3 4" key="1">
    <citation type="submission" date="2016-04" db="EMBL/GenBank/DDBJ databases">
        <title>The genome of Intoshia linei affirms orthonectids as highly simplified spiralians.</title>
        <authorList>
            <person name="Mikhailov K.V."/>
            <person name="Slusarev G.S."/>
            <person name="Nikitin M.A."/>
            <person name="Logacheva M.D."/>
            <person name="Penin A."/>
            <person name="Aleoshin V."/>
            <person name="Panchin Y.V."/>
        </authorList>
    </citation>
    <scope>NUCLEOTIDE SEQUENCE [LARGE SCALE GENOMIC DNA]</scope>
    <source>
        <strain evidence="3">Intl2013</strain>
        <tissue evidence="3">Whole animal</tissue>
    </source>
</reference>
<dbReference type="GO" id="GO:1905515">
    <property type="term" value="P:non-motile cilium assembly"/>
    <property type="evidence" value="ECO:0007669"/>
    <property type="project" value="TreeGrafter"/>
</dbReference>
<sequence length="230" mass="26918">MFNIADIYEKQNDISQAIEWYLQLITVCPSDANVLKRIGRVYELNGDLITACQYYQDAYRYDPSNLDVVIWLEKYYTSSDLHEKSLQFAQKATLICPNHVDYHLIVAQCFRKSGNYQRALEEYKSVHKLFPDNEEALTNLIKICTDMALDDAEHYRGKYDKLIKSNTRRRSHKKSSDGGSSRSYRYDTSETYNYNNNDTNLKTQAVPTYKNDLDESAFDTLEFDQEMLPE</sequence>
<gene>
    <name evidence="3" type="ORF">A3Q56_01273</name>
</gene>
<dbReference type="GO" id="GO:0097546">
    <property type="term" value="C:ciliary base"/>
    <property type="evidence" value="ECO:0007669"/>
    <property type="project" value="TreeGrafter"/>
</dbReference>
<organism evidence="3 4">
    <name type="scientific">Intoshia linei</name>
    <dbReference type="NCBI Taxonomy" id="1819745"/>
    <lineage>
        <taxon>Eukaryota</taxon>
        <taxon>Metazoa</taxon>
        <taxon>Spiralia</taxon>
        <taxon>Lophotrochozoa</taxon>
        <taxon>Mesozoa</taxon>
        <taxon>Orthonectida</taxon>
        <taxon>Rhopaluridae</taxon>
        <taxon>Intoshia</taxon>
    </lineage>
</organism>
<dbReference type="Pfam" id="PF13414">
    <property type="entry name" value="TPR_11"/>
    <property type="match status" value="1"/>
</dbReference>
<dbReference type="Pfam" id="PF13432">
    <property type="entry name" value="TPR_16"/>
    <property type="match status" value="1"/>
</dbReference>
<keyword evidence="4" id="KW-1185">Reference proteome</keyword>
<comment type="caution">
    <text evidence="3">The sequence shown here is derived from an EMBL/GenBank/DDBJ whole genome shotgun (WGS) entry which is preliminary data.</text>
</comment>
<dbReference type="SMART" id="SM00028">
    <property type="entry name" value="TPR"/>
    <property type="match status" value="3"/>
</dbReference>
<dbReference type="GO" id="GO:0036064">
    <property type="term" value="C:ciliary basal body"/>
    <property type="evidence" value="ECO:0007669"/>
    <property type="project" value="TreeGrafter"/>
</dbReference>
<dbReference type="GO" id="GO:0042073">
    <property type="term" value="P:intraciliary transport"/>
    <property type="evidence" value="ECO:0007669"/>
    <property type="project" value="TreeGrafter"/>
</dbReference>
<dbReference type="PROSITE" id="PS50005">
    <property type="entry name" value="TPR"/>
    <property type="match status" value="2"/>
</dbReference>
<accession>A0A177BBY4</accession>
<dbReference type="GO" id="GO:0097730">
    <property type="term" value="C:non-motile cilium"/>
    <property type="evidence" value="ECO:0007669"/>
    <property type="project" value="TreeGrafter"/>
</dbReference>
<dbReference type="EMBL" id="LWCA01000097">
    <property type="protein sequence ID" value="OAF70934.1"/>
    <property type="molecule type" value="Genomic_DNA"/>
</dbReference>
<feature type="region of interest" description="Disordered" evidence="2">
    <location>
        <begin position="166"/>
        <end position="201"/>
    </location>
</feature>
<evidence type="ECO:0000256" key="2">
    <source>
        <dbReference type="SAM" id="MobiDB-lite"/>
    </source>
</evidence>
<dbReference type="Gene3D" id="1.25.40.10">
    <property type="entry name" value="Tetratricopeptide repeat domain"/>
    <property type="match status" value="1"/>
</dbReference>
<dbReference type="PANTHER" id="PTHR44117:SF1">
    <property type="entry name" value="INTRAFLAGELLAR TRANSPORT PROTEIN 88 HOMOLOG"/>
    <property type="match status" value="1"/>
</dbReference>
<dbReference type="GO" id="GO:0005814">
    <property type="term" value="C:centriole"/>
    <property type="evidence" value="ECO:0007669"/>
    <property type="project" value="TreeGrafter"/>
</dbReference>
<keyword evidence="1" id="KW-0802">TPR repeat</keyword>
<feature type="repeat" description="TPR" evidence="1">
    <location>
        <begin position="32"/>
        <end position="65"/>
    </location>
</feature>
<evidence type="ECO:0000313" key="3">
    <source>
        <dbReference type="EMBL" id="OAF70934.1"/>
    </source>
</evidence>
<proteinExistence type="predicted"/>
<feature type="compositionally biased region" description="Polar residues" evidence="2">
    <location>
        <begin position="189"/>
        <end position="201"/>
    </location>
</feature>
<dbReference type="OrthoDB" id="1926212at2759"/>
<dbReference type="AlphaFoldDB" id="A0A177BBY4"/>
<evidence type="ECO:0000313" key="4">
    <source>
        <dbReference type="Proteomes" id="UP000078046"/>
    </source>
</evidence>
<dbReference type="InterPro" id="IPR011990">
    <property type="entry name" value="TPR-like_helical_dom_sf"/>
</dbReference>
<evidence type="ECO:0000256" key="1">
    <source>
        <dbReference type="PROSITE-ProRule" id="PRU00339"/>
    </source>
</evidence>